<dbReference type="GO" id="GO:0016787">
    <property type="term" value="F:hydrolase activity"/>
    <property type="evidence" value="ECO:0007669"/>
    <property type="project" value="UniProtKB-KW"/>
</dbReference>
<dbReference type="PANTHER" id="PTHR12826">
    <property type="entry name" value="RIBONUCLEASE Y"/>
    <property type="match status" value="1"/>
</dbReference>
<sequence>MKRSFGPGSQIESNPTPQNAGSAPLPQKLTPSETELAKREGILEERERLIEEKLGILDKKLEQAEKVRKDLIEKLEKSAKMSPEETQKILLEQVEKDLASEISKRIKEAEEEIKFTVDDSAKQILADAMYHGVTDVISEYTTSTVTLPDEEMKGRIIGKEGRNIKAFEQATGVDVVMDDELPNALILSSFDPTRREIAKVSLERLMADGRIQPQRIEEIVDKTREDIEKIMFQAGEKLCHDAGIYNLPPDVIATLGKFKYRFSFGQNLIQHSLELVKVGVEIARQMGADVNTVRLGCLLHDIGKVVYEGDEGTHVEKGVAFAKQHGIPQKVIDCIAQHHEDEPFTSVESIIVATSDAISGGRPGARHENVQDYLKRLEDIERIATSYDGVEKAFAVQAGREVRVIVVPEKVSDDELPKLVHDIGAQIQKEVMVPGAVKITAVRETRATESFLTSGS</sequence>
<comment type="similarity">
    <text evidence="5">Belongs to the RNase Y family.</text>
</comment>
<dbReference type="InterPro" id="IPR006674">
    <property type="entry name" value="HD_domain"/>
</dbReference>
<dbReference type="EMBL" id="LBSA01000035">
    <property type="protein sequence ID" value="KKQ07905.1"/>
    <property type="molecule type" value="Genomic_DNA"/>
</dbReference>
<dbReference type="InterPro" id="IPR017705">
    <property type="entry name" value="Ribonuclease_Y"/>
</dbReference>
<feature type="domain" description="HD" evidence="9">
    <location>
        <begin position="268"/>
        <end position="361"/>
    </location>
</feature>
<proteinExistence type="inferred from homology"/>
<dbReference type="Proteomes" id="UP000034492">
    <property type="component" value="Unassembled WGS sequence"/>
</dbReference>
<organism evidence="10 11">
    <name type="scientific">Candidatus Daviesbacteria bacterium GW2011_GWB1_36_5</name>
    <dbReference type="NCBI Taxonomy" id="1618426"/>
    <lineage>
        <taxon>Bacteria</taxon>
        <taxon>Candidatus Daviesiibacteriota</taxon>
    </lineage>
</organism>
<evidence type="ECO:0000256" key="4">
    <source>
        <dbReference type="ARBA" id="ARBA00022884"/>
    </source>
</evidence>
<dbReference type="PROSITE" id="PS51831">
    <property type="entry name" value="HD"/>
    <property type="match status" value="1"/>
</dbReference>
<dbReference type="NCBIfam" id="TIGR00277">
    <property type="entry name" value="HDIG"/>
    <property type="match status" value="1"/>
</dbReference>
<dbReference type="HAMAP" id="MF_00335">
    <property type="entry name" value="RNase_Y"/>
    <property type="match status" value="1"/>
</dbReference>
<keyword evidence="3 5" id="KW-0378">Hydrolase</keyword>
<evidence type="ECO:0000259" key="9">
    <source>
        <dbReference type="PROSITE" id="PS51831"/>
    </source>
</evidence>
<dbReference type="GO" id="GO:0005886">
    <property type="term" value="C:plasma membrane"/>
    <property type="evidence" value="ECO:0007669"/>
    <property type="project" value="UniProtKB-UniRule"/>
</dbReference>
<dbReference type="EC" id="3.1.-.-" evidence="5 6"/>
<keyword evidence="4 5" id="KW-0694">RNA-binding</keyword>
<dbReference type="SUPFAM" id="SSF54791">
    <property type="entry name" value="Eukaryotic type KH-domain (KH-domain type I)"/>
    <property type="match status" value="1"/>
</dbReference>
<keyword evidence="1 5" id="KW-0540">Nuclease</keyword>
<evidence type="ECO:0000313" key="10">
    <source>
        <dbReference type="EMBL" id="KKQ07905.1"/>
    </source>
</evidence>
<dbReference type="NCBIfam" id="TIGR03319">
    <property type="entry name" value="RNase_Y"/>
    <property type="match status" value="1"/>
</dbReference>
<protein>
    <recommendedName>
        <fullName evidence="5 6">Ribonuclease Y</fullName>
        <shortName evidence="5">RNase Y</shortName>
        <ecNumber evidence="5 6">3.1.-.-</ecNumber>
    </recommendedName>
</protein>
<dbReference type="GO" id="GO:0006402">
    <property type="term" value="P:mRNA catabolic process"/>
    <property type="evidence" value="ECO:0007669"/>
    <property type="project" value="UniProtKB-UniRule"/>
</dbReference>
<evidence type="ECO:0000256" key="5">
    <source>
        <dbReference type="HAMAP-Rule" id="MF_00335"/>
    </source>
</evidence>
<comment type="function">
    <text evidence="5">Endoribonuclease that initiates mRNA decay.</text>
</comment>
<keyword evidence="7" id="KW-0175">Coiled coil</keyword>
<dbReference type="SMART" id="SM00471">
    <property type="entry name" value="HDc"/>
    <property type="match status" value="1"/>
</dbReference>
<dbReference type="SUPFAM" id="SSF109604">
    <property type="entry name" value="HD-domain/PDEase-like"/>
    <property type="match status" value="1"/>
</dbReference>
<feature type="region of interest" description="Disordered" evidence="8">
    <location>
        <begin position="1"/>
        <end position="40"/>
    </location>
</feature>
<dbReference type="PATRIC" id="fig|1618426.3.peg.1012"/>
<dbReference type="Gene3D" id="1.10.3210.10">
    <property type="entry name" value="Hypothetical protein af1432"/>
    <property type="match status" value="1"/>
</dbReference>
<dbReference type="InterPro" id="IPR004088">
    <property type="entry name" value="KH_dom_type_1"/>
</dbReference>
<dbReference type="PANTHER" id="PTHR12826:SF15">
    <property type="entry name" value="RIBONUCLEASE Y"/>
    <property type="match status" value="1"/>
</dbReference>
<evidence type="ECO:0000256" key="8">
    <source>
        <dbReference type="SAM" id="MobiDB-lite"/>
    </source>
</evidence>
<dbReference type="PROSITE" id="PS50084">
    <property type="entry name" value="KH_TYPE_1"/>
    <property type="match status" value="1"/>
</dbReference>
<evidence type="ECO:0000256" key="7">
    <source>
        <dbReference type="SAM" id="Coils"/>
    </source>
</evidence>
<dbReference type="Pfam" id="PF12072">
    <property type="entry name" value="RNase_Y_N"/>
    <property type="match status" value="1"/>
</dbReference>
<dbReference type="GO" id="GO:0003723">
    <property type="term" value="F:RNA binding"/>
    <property type="evidence" value="ECO:0007669"/>
    <property type="project" value="UniProtKB-UniRule"/>
</dbReference>
<dbReference type="GO" id="GO:0004521">
    <property type="term" value="F:RNA endonuclease activity"/>
    <property type="evidence" value="ECO:0007669"/>
    <property type="project" value="UniProtKB-UniRule"/>
</dbReference>
<dbReference type="InterPro" id="IPR036612">
    <property type="entry name" value="KH_dom_type_1_sf"/>
</dbReference>
<dbReference type="CDD" id="cd00077">
    <property type="entry name" value="HDc"/>
    <property type="match status" value="1"/>
</dbReference>
<evidence type="ECO:0000313" key="11">
    <source>
        <dbReference type="Proteomes" id="UP000034492"/>
    </source>
</evidence>
<evidence type="ECO:0000256" key="1">
    <source>
        <dbReference type="ARBA" id="ARBA00022722"/>
    </source>
</evidence>
<dbReference type="InterPro" id="IPR004087">
    <property type="entry name" value="KH_dom"/>
</dbReference>
<dbReference type="SMART" id="SM00322">
    <property type="entry name" value="KH"/>
    <property type="match status" value="1"/>
</dbReference>
<feature type="coiled-coil region" evidence="7">
    <location>
        <begin position="54"/>
        <end position="119"/>
    </location>
</feature>
<dbReference type="Pfam" id="PF00013">
    <property type="entry name" value="KH_1"/>
    <property type="match status" value="1"/>
</dbReference>
<name>A0A0G0F2Q2_9BACT</name>
<comment type="caution">
    <text evidence="10">The sequence shown here is derived from an EMBL/GenBank/DDBJ whole genome shotgun (WGS) entry which is preliminary data.</text>
</comment>
<dbReference type="Pfam" id="PF01966">
    <property type="entry name" value="HD"/>
    <property type="match status" value="1"/>
</dbReference>
<dbReference type="Gene3D" id="3.30.1370.10">
    <property type="entry name" value="K Homology domain, type 1"/>
    <property type="match status" value="1"/>
</dbReference>
<dbReference type="AlphaFoldDB" id="A0A0G0F2Q2"/>
<dbReference type="InterPro" id="IPR022711">
    <property type="entry name" value="RNase_Y_N"/>
</dbReference>
<dbReference type="InterPro" id="IPR006675">
    <property type="entry name" value="HDIG_dom"/>
</dbReference>
<dbReference type="CDD" id="cd22431">
    <property type="entry name" value="KH-I_RNaseY"/>
    <property type="match status" value="1"/>
</dbReference>
<gene>
    <name evidence="5" type="primary">rny</name>
    <name evidence="10" type="ORF">US19_C0035G0016</name>
</gene>
<evidence type="ECO:0000256" key="3">
    <source>
        <dbReference type="ARBA" id="ARBA00022801"/>
    </source>
</evidence>
<dbReference type="InterPro" id="IPR003607">
    <property type="entry name" value="HD/PDEase_dom"/>
</dbReference>
<reference evidence="10 11" key="1">
    <citation type="journal article" date="2015" name="Nature">
        <title>rRNA introns, odd ribosomes, and small enigmatic genomes across a large radiation of phyla.</title>
        <authorList>
            <person name="Brown C.T."/>
            <person name="Hug L.A."/>
            <person name="Thomas B.C."/>
            <person name="Sharon I."/>
            <person name="Castelle C.J."/>
            <person name="Singh A."/>
            <person name="Wilkins M.J."/>
            <person name="Williams K.H."/>
            <person name="Banfield J.F."/>
        </authorList>
    </citation>
    <scope>NUCLEOTIDE SEQUENCE [LARGE SCALE GENOMIC DNA]</scope>
</reference>
<feature type="compositionally biased region" description="Polar residues" evidence="8">
    <location>
        <begin position="10"/>
        <end position="21"/>
    </location>
</feature>
<keyword evidence="2 5" id="KW-0255">Endonuclease</keyword>
<evidence type="ECO:0000256" key="2">
    <source>
        <dbReference type="ARBA" id="ARBA00022759"/>
    </source>
</evidence>
<accession>A0A0G0F2Q2</accession>
<evidence type="ECO:0000256" key="6">
    <source>
        <dbReference type="NCBIfam" id="TIGR03319"/>
    </source>
</evidence>